<protein>
    <submittedName>
        <fullName evidence="1">Preprotein translocase subunit YajC</fullName>
    </submittedName>
</protein>
<gene>
    <name evidence="1" type="ORF">E4T21_05500</name>
</gene>
<name>A0A5C1NH88_9GAMM</name>
<keyword evidence="2" id="KW-1185">Reference proteome</keyword>
<dbReference type="AlphaFoldDB" id="A0A5C1NH88"/>
<dbReference type="RefSeq" id="WP_149284074.1">
    <property type="nucleotide sequence ID" value="NZ_CP038437.2"/>
</dbReference>
<organism evidence="1 2">
    <name type="scientific">Halomonas binhaiensis</name>
    <dbReference type="NCBI Taxonomy" id="2562282"/>
    <lineage>
        <taxon>Bacteria</taxon>
        <taxon>Pseudomonadati</taxon>
        <taxon>Pseudomonadota</taxon>
        <taxon>Gammaproteobacteria</taxon>
        <taxon>Oceanospirillales</taxon>
        <taxon>Halomonadaceae</taxon>
        <taxon>Halomonas</taxon>
    </lineage>
</organism>
<dbReference type="KEGG" id="hbh:E4T21_05500"/>
<dbReference type="Proteomes" id="UP000324285">
    <property type="component" value="Chromosome"/>
</dbReference>
<sequence>MLWVIILVVVGIAFAPAMCLRPSARERHLGKLRDAAVHSHVSVKLETSPLHGDNDKMAAYRWPYPAQRPGPVFMLVREEHASQALKLCEPGWRWRIEPLRPMPPSVNTSFLRLLSKLPADACVVESNAKALTLWWDESLDVEDFCSLAAPAAALRDALQGRPDQPSGGVPEAPI</sequence>
<dbReference type="OrthoDB" id="5731018at2"/>
<accession>A0A5C1NH88</accession>
<reference evidence="1" key="1">
    <citation type="submission" date="2021-02" db="EMBL/GenBank/DDBJ databases">
        <title>Strain Y2R2, a novel species of the genus Halomonas.</title>
        <authorList>
            <person name="Huang H."/>
        </authorList>
    </citation>
    <scope>NUCLEOTIDE SEQUENCE</scope>
    <source>
        <strain evidence="1">Y2R2</strain>
    </source>
</reference>
<proteinExistence type="predicted"/>
<evidence type="ECO:0000313" key="1">
    <source>
        <dbReference type="EMBL" id="QEM81059.1"/>
    </source>
</evidence>
<dbReference type="EMBL" id="CP038437">
    <property type="protein sequence ID" value="QEM81059.1"/>
    <property type="molecule type" value="Genomic_DNA"/>
</dbReference>
<evidence type="ECO:0000313" key="2">
    <source>
        <dbReference type="Proteomes" id="UP000324285"/>
    </source>
</evidence>